<keyword evidence="3" id="KW-1185">Reference proteome</keyword>
<proteinExistence type="predicted"/>
<dbReference type="GO" id="GO:0003700">
    <property type="term" value="F:DNA-binding transcription factor activity"/>
    <property type="evidence" value="ECO:0007669"/>
    <property type="project" value="InterPro"/>
</dbReference>
<feature type="domain" description="HTH marR-type" evidence="1">
    <location>
        <begin position="35"/>
        <end position="168"/>
    </location>
</feature>
<name>A0A7L4YNY0_9ACTN</name>
<dbReference type="KEGG" id="eke:EK0264_12215"/>
<dbReference type="Gene3D" id="1.10.10.10">
    <property type="entry name" value="Winged helix-like DNA-binding domain superfamily/Winged helix DNA-binding domain"/>
    <property type="match status" value="1"/>
</dbReference>
<dbReference type="EMBL" id="CP047156">
    <property type="protein sequence ID" value="QHC00975.1"/>
    <property type="molecule type" value="Genomic_DNA"/>
</dbReference>
<organism evidence="2 3">
    <name type="scientific">Epidermidibacterium keratini</name>
    <dbReference type="NCBI Taxonomy" id="1891644"/>
    <lineage>
        <taxon>Bacteria</taxon>
        <taxon>Bacillati</taxon>
        <taxon>Actinomycetota</taxon>
        <taxon>Actinomycetes</taxon>
        <taxon>Sporichthyales</taxon>
        <taxon>Sporichthyaceae</taxon>
        <taxon>Epidermidibacterium</taxon>
    </lineage>
</organism>
<dbReference type="InterPro" id="IPR036390">
    <property type="entry name" value="WH_DNA-bd_sf"/>
</dbReference>
<dbReference type="Pfam" id="PF12802">
    <property type="entry name" value="MarR_2"/>
    <property type="match status" value="1"/>
</dbReference>
<reference evidence="2 3" key="1">
    <citation type="journal article" date="2018" name="Int. J. Syst. Evol. Microbiol.">
        <title>Epidermidibacterium keratini gen. nov., sp. nov., a member of the family Sporichthyaceae, isolated from keratin epidermis.</title>
        <authorList>
            <person name="Lee D.G."/>
            <person name="Trujillo M.E."/>
            <person name="Kang S."/>
            <person name="Nam J.J."/>
            <person name="Kim Y.J."/>
        </authorList>
    </citation>
    <scope>NUCLEOTIDE SEQUENCE [LARGE SCALE GENOMIC DNA]</scope>
    <source>
        <strain evidence="2 3">EPI-7</strain>
    </source>
</reference>
<evidence type="ECO:0000313" key="2">
    <source>
        <dbReference type="EMBL" id="QHC00975.1"/>
    </source>
</evidence>
<dbReference type="OrthoDB" id="4404499at2"/>
<accession>A0A7L4YNY0</accession>
<dbReference type="InParanoid" id="A0A7L4YNY0"/>
<dbReference type="Proteomes" id="UP000463857">
    <property type="component" value="Chromosome"/>
</dbReference>
<dbReference type="AlphaFoldDB" id="A0A7L4YNY0"/>
<dbReference type="InterPro" id="IPR000835">
    <property type="entry name" value="HTH_MarR-typ"/>
</dbReference>
<dbReference type="PANTHER" id="PTHR33164:SF43">
    <property type="entry name" value="HTH-TYPE TRANSCRIPTIONAL REPRESSOR YETL"/>
    <property type="match status" value="1"/>
</dbReference>
<dbReference type="InterPro" id="IPR039422">
    <property type="entry name" value="MarR/SlyA-like"/>
</dbReference>
<protein>
    <submittedName>
        <fullName evidence="2">MarR family transcriptional regulator</fullName>
    </submittedName>
</protein>
<dbReference type="PANTHER" id="PTHR33164">
    <property type="entry name" value="TRANSCRIPTIONAL REGULATOR, MARR FAMILY"/>
    <property type="match status" value="1"/>
</dbReference>
<dbReference type="PRINTS" id="PR00598">
    <property type="entry name" value="HTHMARR"/>
</dbReference>
<gene>
    <name evidence="2" type="ORF">EK0264_12215</name>
</gene>
<dbReference type="GO" id="GO:0006950">
    <property type="term" value="P:response to stress"/>
    <property type="evidence" value="ECO:0007669"/>
    <property type="project" value="TreeGrafter"/>
</dbReference>
<evidence type="ECO:0000259" key="1">
    <source>
        <dbReference type="PROSITE" id="PS50995"/>
    </source>
</evidence>
<dbReference type="RefSeq" id="WP_159545989.1">
    <property type="nucleotide sequence ID" value="NZ_CP047156.1"/>
</dbReference>
<dbReference type="SUPFAM" id="SSF46785">
    <property type="entry name" value="Winged helix' DNA-binding domain"/>
    <property type="match status" value="1"/>
</dbReference>
<dbReference type="SMART" id="SM00347">
    <property type="entry name" value="HTH_MARR"/>
    <property type="match status" value="1"/>
</dbReference>
<dbReference type="PROSITE" id="PS50995">
    <property type="entry name" value="HTH_MARR_2"/>
    <property type="match status" value="1"/>
</dbReference>
<evidence type="ECO:0000313" key="3">
    <source>
        <dbReference type="Proteomes" id="UP000463857"/>
    </source>
</evidence>
<dbReference type="InterPro" id="IPR036388">
    <property type="entry name" value="WH-like_DNA-bd_sf"/>
</dbReference>
<sequence length="178" mass="19867">MSGMTESETSGDSLGLVADAKTAVSQRMEGIDIDAMQMVLLLYRVTNAIVYDLESSVHRPAGWSWSAFRLCFTLWVDGPLELRAAARRTGMSKPAVTSLANTLERQGIVQRSGVEGDARGRRIQLTDHGSRKLVDVFHEHNLRERKWASAFTKEELETGTALLRKLVETGQQPWVSHR</sequence>